<dbReference type="PANTHER" id="PTHR10000">
    <property type="entry name" value="PHOSPHOSERINE PHOSPHATASE"/>
    <property type="match status" value="1"/>
</dbReference>
<evidence type="ECO:0000313" key="2">
    <source>
        <dbReference type="Proteomes" id="UP000664701"/>
    </source>
</evidence>
<accession>A0ABZ2SNT4</accession>
<dbReference type="NCBIfam" id="TIGR00099">
    <property type="entry name" value="Cof-subfamily"/>
    <property type="match status" value="1"/>
</dbReference>
<dbReference type="InterPro" id="IPR000150">
    <property type="entry name" value="Cof"/>
</dbReference>
<keyword evidence="2" id="KW-1185">Reference proteome</keyword>
<dbReference type="InterPro" id="IPR023214">
    <property type="entry name" value="HAD_sf"/>
</dbReference>
<dbReference type="InterPro" id="IPR006379">
    <property type="entry name" value="HAD-SF_hydro_IIB"/>
</dbReference>
<dbReference type="SFLD" id="SFLDS00003">
    <property type="entry name" value="Haloacid_Dehalogenase"/>
    <property type="match status" value="1"/>
</dbReference>
<dbReference type="NCBIfam" id="TIGR01484">
    <property type="entry name" value="HAD-SF-IIB"/>
    <property type="match status" value="1"/>
</dbReference>
<dbReference type="Pfam" id="PF08282">
    <property type="entry name" value="Hydrolase_3"/>
    <property type="match status" value="1"/>
</dbReference>
<sequence>MTKNLIAIDMDGTLLNEKQQISPENREAIKQRSKEDLVYICSGRDFFDICTILERSNLQIPVASLNGSFILDGETKIFSNPFTKAEVFAIFQYIEELPFKLFTNKGTYNAPFYMDRMRKFFKKYGESVNKEKETNNLNYLIAYEKSTDSKEYTEKLFDDEELEVYKIAIYLPESTFSQNFYQKIKKEFQLPITSSGLNDYELLPLGVDKGKTYDIMMAYFGVPAAKKVAIGDSPNDLPMMSVADLSFAVENASEEVKAVCSHIVPSNDDHGVAYVLNNINLF</sequence>
<dbReference type="SFLD" id="SFLDG01140">
    <property type="entry name" value="C2.B:_Phosphomannomutase_and_P"/>
    <property type="match status" value="1"/>
</dbReference>
<dbReference type="SUPFAM" id="SSF56784">
    <property type="entry name" value="HAD-like"/>
    <property type="match status" value="1"/>
</dbReference>
<proteinExistence type="predicted"/>
<gene>
    <name evidence="1" type="ORF">DOK78_001825</name>
</gene>
<dbReference type="RefSeq" id="WP_207942594.1">
    <property type="nucleotide sequence ID" value="NZ_CP147251.1"/>
</dbReference>
<name>A0ABZ2SNT4_9ENTE</name>
<evidence type="ECO:0000313" key="1">
    <source>
        <dbReference type="EMBL" id="WYJ77187.1"/>
    </source>
</evidence>
<dbReference type="Proteomes" id="UP000664701">
    <property type="component" value="Chromosome"/>
</dbReference>
<reference evidence="1 2" key="1">
    <citation type="submission" date="2024-03" db="EMBL/GenBank/DDBJ databases">
        <title>The Genome Sequence of Enterococcus sp. DIV2402.</title>
        <authorList>
            <consortium name="The Broad Institute Genomics Platform"/>
            <consortium name="The Broad Institute Microbial Omics Core"/>
            <consortium name="The Broad Institute Genomic Center for Infectious Diseases"/>
            <person name="Earl A."/>
            <person name="Manson A."/>
            <person name="Gilmore M."/>
            <person name="Schwartman J."/>
            <person name="Shea T."/>
            <person name="Abouelleil A."/>
            <person name="Cao P."/>
            <person name="Chapman S."/>
            <person name="Cusick C."/>
            <person name="Young S."/>
            <person name="Neafsey D."/>
            <person name="Nusbaum C."/>
            <person name="Birren B."/>
        </authorList>
    </citation>
    <scope>NUCLEOTIDE SEQUENCE [LARGE SCALE GENOMIC DNA]</scope>
    <source>
        <strain evidence="1 2">DIV2402</strain>
    </source>
</reference>
<protein>
    <submittedName>
        <fullName evidence="1">5-amino-6-(5-phospho-D-ribitylamino)uracil phosphatase</fullName>
    </submittedName>
</protein>
<dbReference type="PROSITE" id="PS01228">
    <property type="entry name" value="COF_1"/>
    <property type="match status" value="1"/>
</dbReference>
<dbReference type="PANTHER" id="PTHR10000:SF55">
    <property type="entry name" value="5-AMINO-6-(5-PHOSPHO-D-RIBITYLAMINO)URACIL PHOSPHATASE YCSE"/>
    <property type="match status" value="1"/>
</dbReference>
<dbReference type="EMBL" id="CP147251">
    <property type="protein sequence ID" value="WYJ77187.1"/>
    <property type="molecule type" value="Genomic_DNA"/>
</dbReference>
<dbReference type="Gene3D" id="3.40.50.1000">
    <property type="entry name" value="HAD superfamily/HAD-like"/>
    <property type="match status" value="1"/>
</dbReference>
<dbReference type="InterPro" id="IPR036412">
    <property type="entry name" value="HAD-like_sf"/>
</dbReference>
<dbReference type="Gene3D" id="3.30.1240.10">
    <property type="match status" value="1"/>
</dbReference>
<organism evidence="1 2">
    <name type="scientific">Candidatus Enterococcus lowellii</name>
    <dbReference type="NCBI Taxonomy" id="2230877"/>
    <lineage>
        <taxon>Bacteria</taxon>
        <taxon>Bacillati</taxon>
        <taxon>Bacillota</taxon>
        <taxon>Bacilli</taxon>
        <taxon>Lactobacillales</taxon>
        <taxon>Enterococcaceae</taxon>
        <taxon>Enterococcus</taxon>
    </lineage>
</organism>